<evidence type="ECO:0000313" key="7">
    <source>
        <dbReference type="EMBL" id="TGY34500.1"/>
    </source>
</evidence>
<dbReference type="InterPro" id="IPR050078">
    <property type="entry name" value="Ribosomal_L11_MeTrfase_PrmA"/>
</dbReference>
<accession>A0A4V3RJ38</accession>
<protein>
    <recommendedName>
        <fullName evidence="6">Ribosomal protein L11 methyltransferase</fullName>
        <shortName evidence="6">L11 Mtase</shortName>
        <ecNumber evidence="6">2.1.1.-</ecNumber>
    </recommendedName>
</protein>
<dbReference type="Gene3D" id="3.40.50.150">
    <property type="entry name" value="Vaccinia Virus protein VP39"/>
    <property type="match status" value="1"/>
</dbReference>
<keyword evidence="5 6" id="KW-0949">S-adenosyl-L-methionine</keyword>
<sequence length="306" mass="32578">MPFLELTLRCTETTQPRYENALDDVGALAVTLLDADADTSNEQAILEPGVGETPLWNDLVLTALFPADTNALALLAALDAFDPGLDWGNASFRAVQDEDWERAWLDQFQPMAFGARTWIVPWNHDLPEAAQADDAAVVRLDPGLAFGSGTHPTTALCLRWLDGLAAEGALDGQTVLDFGCGSGILALAALKLGAARAVGVDNDPQAVIATGDNAERNGLQDRIAVYLPADEPPATYPVVVANILASALDALAEVLAARVAPGGRIALSGILHGQEGELLERYAPWFEALEVAQDEDWMRITGTRRA</sequence>
<dbReference type="PANTHER" id="PTHR43648:SF1">
    <property type="entry name" value="ELECTRON TRANSFER FLAVOPROTEIN BETA SUBUNIT LYSINE METHYLTRANSFERASE"/>
    <property type="match status" value="1"/>
</dbReference>
<evidence type="ECO:0000256" key="2">
    <source>
        <dbReference type="ARBA" id="ARBA00022490"/>
    </source>
</evidence>
<feature type="binding site" evidence="6">
    <location>
        <position position="179"/>
    </location>
    <ligand>
        <name>S-adenosyl-L-methionine</name>
        <dbReference type="ChEBI" id="CHEBI:59789"/>
    </ligand>
</feature>
<comment type="catalytic activity">
    <reaction evidence="6">
        <text>L-lysyl-[protein] + 3 S-adenosyl-L-methionine = N(6),N(6),N(6)-trimethyl-L-lysyl-[protein] + 3 S-adenosyl-L-homocysteine + 3 H(+)</text>
        <dbReference type="Rhea" id="RHEA:54192"/>
        <dbReference type="Rhea" id="RHEA-COMP:9752"/>
        <dbReference type="Rhea" id="RHEA-COMP:13826"/>
        <dbReference type="ChEBI" id="CHEBI:15378"/>
        <dbReference type="ChEBI" id="CHEBI:29969"/>
        <dbReference type="ChEBI" id="CHEBI:57856"/>
        <dbReference type="ChEBI" id="CHEBI:59789"/>
        <dbReference type="ChEBI" id="CHEBI:61961"/>
    </reaction>
</comment>
<name>A0A4V3RJ38_STEMA</name>
<comment type="subcellular location">
    <subcellularLocation>
        <location evidence="6">Cytoplasm</location>
    </subcellularLocation>
</comment>
<dbReference type="GO" id="GO:0016279">
    <property type="term" value="F:protein-lysine N-methyltransferase activity"/>
    <property type="evidence" value="ECO:0007669"/>
    <property type="project" value="TreeGrafter"/>
</dbReference>
<dbReference type="GO" id="GO:0005840">
    <property type="term" value="C:ribosome"/>
    <property type="evidence" value="ECO:0007669"/>
    <property type="project" value="UniProtKB-KW"/>
</dbReference>
<dbReference type="PIRSF" id="PIRSF000401">
    <property type="entry name" value="RPL11_MTase"/>
    <property type="match status" value="1"/>
</dbReference>
<evidence type="ECO:0000256" key="3">
    <source>
        <dbReference type="ARBA" id="ARBA00022603"/>
    </source>
</evidence>
<keyword evidence="7" id="KW-0687">Ribonucleoprotein</keyword>
<organism evidence="7 8">
    <name type="scientific">Stenotrophomonas maltophilia</name>
    <name type="common">Pseudomonas maltophilia</name>
    <name type="synonym">Xanthomonas maltophilia</name>
    <dbReference type="NCBI Taxonomy" id="40324"/>
    <lineage>
        <taxon>Bacteria</taxon>
        <taxon>Pseudomonadati</taxon>
        <taxon>Pseudomonadota</taxon>
        <taxon>Gammaproteobacteria</taxon>
        <taxon>Lysobacterales</taxon>
        <taxon>Lysobacteraceae</taxon>
        <taxon>Stenotrophomonas</taxon>
        <taxon>Stenotrophomonas maltophilia group</taxon>
    </lineage>
</organism>
<comment type="caution">
    <text evidence="7">The sequence shown here is derived from an EMBL/GenBank/DDBJ whole genome shotgun (WGS) entry which is preliminary data.</text>
</comment>
<dbReference type="OrthoDB" id="9785995at2"/>
<gene>
    <name evidence="6" type="primary">prmA</name>
    <name evidence="7" type="ORF">E5352_08625</name>
</gene>
<dbReference type="GO" id="GO:0032259">
    <property type="term" value="P:methylation"/>
    <property type="evidence" value="ECO:0007669"/>
    <property type="project" value="UniProtKB-KW"/>
</dbReference>
<dbReference type="InterPro" id="IPR029063">
    <property type="entry name" value="SAM-dependent_MTases_sf"/>
</dbReference>
<dbReference type="RefSeq" id="WP_136004552.1">
    <property type="nucleotide sequence ID" value="NZ_SRYW01000006.1"/>
</dbReference>
<evidence type="ECO:0000256" key="4">
    <source>
        <dbReference type="ARBA" id="ARBA00022679"/>
    </source>
</evidence>
<keyword evidence="3 6" id="KW-0489">Methyltransferase</keyword>
<reference evidence="7 8" key="1">
    <citation type="submission" date="2019-04" db="EMBL/GenBank/DDBJ databases">
        <title>Microbes associate with the intestines of laboratory mice.</title>
        <authorList>
            <person name="Navarre W."/>
            <person name="Wong E."/>
            <person name="Huang K."/>
            <person name="Tropini C."/>
            <person name="Ng K."/>
            <person name="Yu B."/>
        </authorList>
    </citation>
    <scope>NUCLEOTIDE SEQUENCE [LARGE SCALE GENOMIC DNA]</scope>
    <source>
        <strain evidence="7 8">NM62_B4-13</strain>
    </source>
</reference>
<evidence type="ECO:0000256" key="1">
    <source>
        <dbReference type="ARBA" id="ARBA00009741"/>
    </source>
</evidence>
<feature type="binding site" evidence="6">
    <location>
        <position position="201"/>
    </location>
    <ligand>
        <name>S-adenosyl-L-methionine</name>
        <dbReference type="ChEBI" id="CHEBI:59789"/>
    </ligand>
</feature>
<dbReference type="SUPFAM" id="SSF53335">
    <property type="entry name" value="S-adenosyl-L-methionine-dependent methyltransferases"/>
    <property type="match status" value="1"/>
</dbReference>
<dbReference type="Proteomes" id="UP000306631">
    <property type="component" value="Unassembled WGS sequence"/>
</dbReference>
<evidence type="ECO:0000256" key="6">
    <source>
        <dbReference type="HAMAP-Rule" id="MF_00735"/>
    </source>
</evidence>
<dbReference type="GO" id="GO:0005829">
    <property type="term" value="C:cytosol"/>
    <property type="evidence" value="ECO:0007669"/>
    <property type="project" value="TreeGrafter"/>
</dbReference>
<dbReference type="EC" id="2.1.1.-" evidence="6"/>
<dbReference type="CDD" id="cd02440">
    <property type="entry name" value="AdoMet_MTases"/>
    <property type="match status" value="1"/>
</dbReference>
<dbReference type="PANTHER" id="PTHR43648">
    <property type="entry name" value="ELECTRON TRANSFER FLAVOPROTEIN BETA SUBUNIT LYSINE METHYLTRANSFERASE"/>
    <property type="match status" value="1"/>
</dbReference>
<feature type="binding site" evidence="6">
    <location>
        <position position="242"/>
    </location>
    <ligand>
        <name>S-adenosyl-L-methionine</name>
        <dbReference type="ChEBI" id="CHEBI:59789"/>
    </ligand>
</feature>
<dbReference type="InterPro" id="IPR004498">
    <property type="entry name" value="Ribosomal_PrmA_MeTrfase"/>
</dbReference>
<keyword evidence="7" id="KW-0689">Ribosomal protein</keyword>
<evidence type="ECO:0000256" key="5">
    <source>
        <dbReference type="ARBA" id="ARBA00022691"/>
    </source>
</evidence>
<comment type="function">
    <text evidence="6">Methylates ribosomal protein L11.</text>
</comment>
<keyword evidence="4 6" id="KW-0808">Transferase</keyword>
<comment type="similarity">
    <text evidence="1 6">Belongs to the methyltransferase superfamily. PrmA family.</text>
</comment>
<dbReference type="Pfam" id="PF06325">
    <property type="entry name" value="PrmA"/>
    <property type="match status" value="1"/>
</dbReference>
<proteinExistence type="inferred from homology"/>
<keyword evidence="2 6" id="KW-0963">Cytoplasm</keyword>
<dbReference type="HAMAP" id="MF_00735">
    <property type="entry name" value="Methyltr_PrmA"/>
    <property type="match status" value="1"/>
</dbReference>
<dbReference type="EMBL" id="SRYW01000006">
    <property type="protein sequence ID" value="TGY34500.1"/>
    <property type="molecule type" value="Genomic_DNA"/>
</dbReference>
<evidence type="ECO:0000313" key="8">
    <source>
        <dbReference type="Proteomes" id="UP000306631"/>
    </source>
</evidence>
<feature type="binding site" evidence="6">
    <location>
        <position position="154"/>
    </location>
    <ligand>
        <name>S-adenosyl-L-methionine</name>
        <dbReference type="ChEBI" id="CHEBI:59789"/>
    </ligand>
</feature>
<dbReference type="AlphaFoldDB" id="A0A4V3RJ38"/>
<dbReference type="NCBIfam" id="TIGR00406">
    <property type="entry name" value="prmA"/>
    <property type="match status" value="1"/>
</dbReference>